<keyword evidence="1" id="KW-1133">Transmembrane helix</keyword>
<proteinExistence type="predicted"/>
<evidence type="ECO:0000313" key="2">
    <source>
        <dbReference type="EMBL" id="MBW90532.1"/>
    </source>
</evidence>
<sequence length="34" mass="3788">MDPVTFGIIIGVILLFLCIVCFITIEGTCKRRDS</sequence>
<accession>A0A2P2JAN5</accession>
<feature type="transmembrane region" description="Helical" evidence="1">
    <location>
        <begin position="6"/>
        <end position="25"/>
    </location>
</feature>
<reference evidence="2" key="1">
    <citation type="submission" date="2018-02" db="EMBL/GenBank/DDBJ databases">
        <title>Rhizophora mucronata_Transcriptome.</title>
        <authorList>
            <person name="Meera S.P."/>
            <person name="Sreeshan A."/>
            <person name="Augustine A."/>
        </authorList>
    </citation>
    <scope>NUCLEOTIDE SEQUENCE</scope>
    <source>
        <tissue evidence="2">Leaf</tissue>
    </source>
</reference>
<keyword evidence="1" id="KW-0812">Transmembrane</keyword>
<name>A0A2P2JAN5_RHIMU</name>
<dbReference type="EMBL" id="GGEC01010049">
    <property type="protein sequence ID" value="MBW90532.1"/>
    <property type="molecule type" value="Transcribed_RNA"/>
</dbReference>
<organism evidence="2">
    <name type="scientific">Rhizophora mucronata</name>
    <name type="common">Asiatic mangrove</name>
    <dbReference type="NCBI Taxonomy" id="61149"/>
    <lineage>
        <taxon>Eukaryota</taxon>
        <taxon>Viridiplantae</taxon>
        <taxon>Streptophyta</taxon>
        <taxon>Embryophyta</taxon>
        <taxon>Tracheophyta</taxon>
        <taxon>Spermatophyta</taxon>
        <taxon>Magnoliopsida</taxon>
        <taxon>eudicotyledons</taxon>
        <taxon>Gunneridae</taxon>
        <taxon>Pentapetalae</taxon>
        <taxon>rosids</taxon>
        <taxon>fabids</taxon>
        <taxon>Malpighiales</taxon>
        <taxon>Rhizophoraceae</taxon>
        <taxon>Rhizophora</taxon>
    </lineage>
</organism>
<protein>
    <submittedName>
        <fullName evidence="2">Uncharacterized protein</fullName>
    </submittedName>
</protein>
<keyword evidence="1" id="KW-0472">Membrane</keyword>
<evidence type="ECO:0000256" key="1">
    <source>
        <dbReference type="SAM" id="Phobius"/>
    </source>
</evidence>
<dbReference type="AlphaFoldDB" id="A0A2P2JAN5"/>